<evidence type="ECO:0000313" key="2">
    <source>
        <dbReference type="WBParaSite" id="nRc.2.0.1.t11015-RA"/>
    </source>
</evidence>
<sequence length="96" mass="11051">MYKQAPNATSRRRSYILSRSSAGVSLMKPAQAKLKTLLTKKREKTRRTKSNVLGQELSNIIKCVYAQRSRVSFSVLLNQQRQAKQEYAMKILKFSI</sequence>
<accession>A0A915IA16</accession>
<protein>
    <submittedName>
        <fullName evidence="2">Uncharacterized protein</fullName>
    </submittedName>
</protein>
<organism evidence="1 2">
    <name type="scientific">Romanomermis culicivorax</name>
    <name type="common">Nematode worm</name>
    <dbReference type="NCBI Taxonomy" id="13658"/>
    <lineage>
        <taxon>Eukaryota</taxon>
        <taxon>Metazoa</taxon>
        <taxon>Ecdysozoa</taxon>
        <taxon>Nematoda</taxon>
        <taxon>Enoplea</taxon>
        <taxon>Dorylaimia</taxon>
        <taxon>Mermithida</taxon>
        <taxon>Mermithoidea</taxon>
        <taxon>Mermithidae</taxon>
        <taxon>Romanomermis</taxon>
    </lineage>
</organism>
<dbReference type="WBParaSite" id="nRc.2.0.1.t11015-RA">
    <property type="protein sequence ID" value="nRc.2.0.1.t11015-RA"/>
    <property type="gene ID" value="nRc.2.0.1.g11015"/>
</dbReference>
<reference evidence="2" key="1">
    <citation type="submission" date="2022-11" db="UniProtKB">
        <authorList>
            <consortium name="WormBaseParasite"/>
        </authorList>
    </citation>
    <scope>IDENTIFICATION</scope>
</reference>
<dbReference type="AlphaFoldDB" id="A0A915IA16"/>
<keyword evidence="1" id="KW-1185">Reference proteome</keyword>
<proteinExistence type="predicted"/>
<dbReference type="Proteomes" id="UP000887565">
    <property type="component" value="Unplaced"/>
</dbReference>
<evidence type="ECO:0000313" key="1">
    <source>
        <dbReference type="Proteomes" id="UP000887565"/>
    </source>
</evidence>
<name>A0A915IA16_ROMCU</name>